<dbReference type="GO" id="GO:0005634">
    <property type="term" value="C:nucleus"/>
    <property type="evidence" value="ECO:0007669"/>
    <property type="project" value="TreeGrafter"/>
</dbReference>
<dbReference type="GO" id="GO:0042393">
    <property type="term" value="F:histone binding"/>
    <property type="evidence" value="ECO:0007669"/>
    <property type="project" value="TreeGrafter"/>
</dbReference>
<organism evidence="2 3">
    <name type="scientific">Ridgeia piscesae</name>
    <name type="common">Tubeworm</name>
    <dbReference type="NCBI Taxonomy" id="27915"/>
    <lineage>
        <taxon>Eukaryota</taxon>
        <taxon>Metazoa</taxon>
        <taxon>Spiralia</taxon>
        <taxon>Lophotrochozoa</taxon>
        <taxon>Annelida</taxon>
        <taxon>Polychaeta</taxon>
        <taxon>Sedentaria</taxon>
        <taxon>Canalipalpata</taxon>
        <taxon>Sabellida</taxon>
        <taxon>Siboglinidae</taxon>
        <taxon>Ridgeia</taxon>
    </lineage>
</organism>
<proteinExistence type="predicted"/>
<dbReference type="GO" id="GO:0006355">
    <property type="term" value="P:regulation of DNA-templated transcription"/>
    <property type="evidence" value="ECO:0007669"/>
    <property type="project" value="InterPro"/>
</dbReference>
<comment type="caution">
    <text evidence="2">The sequence shown here is derived from an EMBL/GenBank/DDBJ whole genome shotgun (WGS) entry which is preliminary data.</text>
</comment>
<dbReference type="InterPro" id="IPR026741">
    <property type="entry name" value="SNO"/>
</dbReference>
<dbReference type="EMBL" id="JAODUO010001354">
    <property type="protein sequence ID" value="KAK2165678.1"/>
    <property type="molecule type" value="Genomic_DNA"/>
</dbReference>
<keyword evidence="3" id="KW-1185">Reference proteome</keyword>
<evidence type="ECO:0000313" key="3">
    <source>
        <dbReference type="Proteomes" id="UP001209878"/>
    </source>
</evidence>
<dbReference type="PANTHER" id="PTHR12706">
    <property type="entry name" value="STRAWBERRY NOTCH-RELATED"/>
    <property type="match status" value="1"/>
</dbReference>
<name>A0AAD9K644_RIDPI</name>
<evidence type="ECO:0000313" key="2">
    <source>
        <dbReference type="EMBL" id="KAK2165678.1"/>
    </source>
</evidence>
<feature type="domain" description="Strawberry notch AAA" evidence="1">
    <location>
        <begin position="84"/>
        <end position="243"/>
    </location>
</feature>
<dbReference type="PANTHER" id="PTHR12706:SF33">
    <property type="entry name" value="PROTEIN WITH HELICASE_C DOMAIN"/>
    <property type="match status" value="1"/>
</dbReference>
<sequence>MDPGFYAQVAASPHSLLADIAVASQVAPTVIAPIVITPQTAPDVATADLQEEIGRMAEEGLEETVSDEVFSSYKHRNILPGCRPHPGEIVEPGSLSALNLPPANYPIEDSLPQDVITSGRLSSLQLEGILYAGMGRQVGNGKTGREERQVGKRRQVGKGRQVAGIILDNFARGRTKHVWFSISSDLIVDATRDLNDIGCYVRVINGCHQLDKETRVLGLPADFKEGVVFSTYATLVSSVQKGGKYTCTSVHVPVTCTSTCVPAHMYQHTCTSTHVLAHMYQHTCTRIHVLGYMYQHTCTSTHVPAHMY</sequence>
<reference evidence="2" key="1">
    <citation type="journal article" date="2023" name="Mol. Biol. Evol.">
        <title>Third-Generation Sequencing Reveals the Adaptive Role of the Epigenome in Three Deep-Sea Polychaetes.</title>
        <authorList>
            <person name="Perez M."/>
            <person name="Aroh O."/>
            <person name="Sun Y."/>
            <person name="Lan Y."/>
            <person name="Juniper S.K."/>
            <person name="Young C.R."/>
            <person name="Angers B."/>
            <person name="Qian P.Y."/>
        </authorList>
    </citation>
    <scope>NUCLEOTIDE SEQUENCE</scope>
    <source>
        <strain evidence="2">R07B-5</strain>
    </source>
</reference>
<dbReference type="GO" id="GO:0031490">
    <property type="term" value="F:chromatin DNA binding"/>
    <property type="evidence" value="ECO:0007669"/>
    <property type="project" value="TreeGrafter"/>
</dbReference>
<dbReference type="InterPro" id="IPR039187">
    <property type="entry name" value="SNO_AAA"/>
</dbReference>
<protein>
    <recommendedName>
        <fullName evidence="1">Strawberry notch AAA domain-containing protein</fullName>
    </recommendedName>
</protein>
<accession>A0AAD9K644</accession>
<dbReference type="AlphaFoldDB" id="A0AAD9K644"/>
<dbReference type="Pfam" id="PF13872">
    <property type="entry name" value="AAA_34"/>
    <property type="match status" value="1"/>
</dbReference>
<dbReference type="Proteomes" id="UP001209878">
    <property type="component" value="Unassembled WGS sequence"/>
</dbReference>
<gene>
    <name evidence="2" type="ORF">NP493_1355g00011</name>
</gene>
<evidence type="ECO:0000259" key="1">
    <source>
        <dbReference type="Pfam" id="PF13872"/>
    </source>
</evidence>